<protein>
    <submittedName>
        <fullName evidence="5">Glycosyltransferase family 25 protein</fullName>
    </submittedName>
</protein>
<dbReference type="RefSeq" id="WP_201676788.1">
    <property type="nucleotide sequence ID" value="NZ_JAEQNE010000007.1"/>
</dbReference>
<reference evidence="5 6" key="1">
    <citation type="journal article" date="2017" name="Int. J. Syst. Evol. Microbiol.">
        <title>Ramlibacter monticola sp. nov., isolated from forest soil.</title>
        <authorList>
            <person name="Chaudhary D.K."/>
            <person name="Kim J."/>
        </authorList>
    </citation>
    <scope>NUCLEOTIDE SEQUENCE [LARGE SCALE GENOMIC DNA]</scope>
    <source>
        <strain evidence="5 6">KACC 19175</strain>
    </source>
</reference>
<dbReference type="AlphaFoldDB" id="A0A936Z6Q1"/>
<sequence>MNSKLLVVSLKSAVGRREQLKRTFPAMFPLFEIVEAVDGSKISSVDYFRAITPYFQSSRDVMSPGEVGCSLSHMRCYEEAVKANQPVLVLEDDVTGTDQALREAAQLVSELAPNELLFLGGQNGLSSVRHIRGRPCRVAAPAAGRVYRIHPITYRYLWRTCCYGVGPELAKHLLESQQGMLRRADEWHALLKHSNALVSYVDLIDHPPEETGSTLLSDRNSLRRRISLPALLGRQLGTRAAEMTHAMRARVLGLKKIARPSSDTVVS</sequence>
<evidence type="ECO:0000313" key="5">
    <source>
        <dbReference type="EMBL" id="MBL0394121.1"/>
    </source>
</evidence>
<keyword evidence="6" id="KW-1185">Reference proteome</keyword>
<comment type="caution">
    <text evidence="5">The sequence shown here is derived from an EMBL/GenBank/DDBJ whole genome shotgun (WGS) entry which is preliminary data.</text>
</comment>
<dbReference type="GO" id="GO:0009103">
    <property type="term" value="P:lipopolysaccharide biosynthetic process"/>
    <property type="evidence" value="ECO:0007669"/>
    <property type="project" value="UniProtKB-KW"/>
</dbReference>
<organism evidence="5 6">
    <name type="scientific">Ramlibacter monticola</name>
    <dbReference type="NCBI Taxonomy" id="1926872"/>
    <lineage>
        <taxon>Bacteria</taxon>
        <taxon>Pseudomonadati</taxon>
        <taxon>Pseudomonadota</taxon>
        <taxon>Betaproteobacteria</taxon>
        <taxon>Burkholderiales</taxon>
        <taxon>Comamonadaceae</taxon>
        <taxon>Ramlibacter</taxon>
    </lineage>
</organism>
<gene>
    <name evidence="5" type="ORF">JJ685_23480</name>
</gene>
<dbReference type="Pfam" id="PF01755">
    <property type="entry name" value="Glyco_transf_25"/>
    <property type="match status" value="1"/>
</dbReference>
<dbReference type="Proteomes" id="UP000599109">
    <property type="component" value="Unassembled WGS sequence"/>
</dbReference>
<dbReference type="InterPro" id="IPR002654">
    <property type="entry name" value="Glyco_trans_25"/>
</dbReference>
<proteinExistence type="predicted"/>
<comment type="pathway">
    <text evidence="1">Bacterial outer membrane biogenesis; lipooligosaccharide biosynthesis.</text>
</comment>
<evidence type="ECO:0000259" key="4">
    <source>
        <dbReference type="Pfam" id="PF01755"/>
    </source>
</evidence>
<evidence type="ECO:0000256" key="3">
    <source>
        <dbReference type="ARBA" id="ARBA00022985"/>
    </source>
</evidence>
<comment type="pathway">
    <text evidence="2">Glycan metabolism; lacto-N-neotetraose biosynthesis.</text>
</comment>
<dbReference type="EMBL" id="JAEQNE010000007">
    <property type="protein sequence ID" value="MBL0394121.1"/>
    <property type="molecule type" value="Genomic_DNA"/>
</dbReference>
<dbReference type="CDD" id="cd06532">
    <property type="entry name" value="Glyco_transf_25"/>
    <property type="match status" value="1"/>
</dbReference>
<evidence type="ECO:0000313" key="6">
    <source>
        <dbReference type="Proteomes" id="UP000599109"/>
    </source>
</evidence>
<accession>A0A936Z6Q1</accession>
<name>A0A936Z6Q1_9BURK</name>
<keyword evidence="3" id="KW-0448">Lipopolysaccharide biosynthesis</keyword>
<evidence type="ECO:0000256" key="2">
    <source>
        <dbReference type="ARBA" id="ARBA00005222"/>
    </source>
</evidence>
<evidence type="ECO:0000256" key="1">
    <source>
        <dbReference type="ARBA" id="ARBA00005068"/>
    </source>
</evidence>
<feature type="domain" description="Glycosyl transferase family 25" evidence="4">
    <location>
        <begin position="4"/>
        <end position="177"/>
    </location>
</feature>